<evidence type="ECO:0000256" key="7">
    <source>
        <dbReference type="ARBA" id="ARBA00023224"/>
    </source>
</evidence>
<dbReference type="Proteomes" id="UP000092443">
    <property type="component" value="Unplaced"/>
</dbReference>
<dbReference type="GO" id="GO:0030424">
    <property type="term" value="C:axon"/>
    <property type="evidence" value="ECO:0007669"/>
    <property type="project" value="TreeGrafter"/>
</dbReference>
<proteinExistence type="inferred from homology"/>
<gene>
    <name evidence="10" type="primary">LOC119640809</name>
</gene>
<keyword evidence="9" id="KW-1185">Reference proteome</keyword>
<reference evidence="10" key="1">
    <citation type="submission" date="2025-08" db="UniProtKB">
        <authorList>
            <consortium name="RefSeq"/>
        </authorList>
    </citation>
    <scope>IDENTIFICATION</scope>
    <source>
        <tissue evidence="10">Whole body pupa</tissue>
    </source>
</reference>
<dbReference type="RefSeq" id="XP_037894980.1">
    <property type="nucleotide sequence ID" value="XM_038039052.1"/>
</dbReference>
<comment type="similarity">
    <text evidence="8">Belongs to the insect chemoreceptor superfamily. Gustatory receptor (GR) family.</text>
</comment>
<feature type="transmembrane region" description="Helical" evidence="8">
    <location>
        <begin position="107"/>
        <end position="125"/>
    </location>
</feature>
<evidence type="ECO:0000313" key="10">
    <source>
        <dbReference type="RefSeq" id="XP_037894980.1"/>
    </source>
</evidence>
<sequence length="447" mass="51459">MDIITEQEFDSALDLSILTDDMEKLLKSEKRKKFIKNSNHNPDLMERLTMRAKRAKLKSRHGQTAELYDQFYRDHKLLLKLFVILGVMPLARQAGRVTFSWKSYQMYYAFIFYILTTLVVLKVGSERVKLLRITNEYDEYIYAIIFILFLLPHFWIPYVGWGVASQVAKYKSMWGTFQVRYYRVTGTTLVFPTLKIAIVILFIGCVLLSILFLFSLSQLLDDFLLWHTTAYFHIITMINMNAALFYINSKGTKIASKSLSDCFRKDMRVECNYIMIKQYRLLWLNLSEILQALGNAYARTYCTYCLFMSINITIGSYGALSEILEFGFSYKVLGLVVLTIYCASLLFIICDCAQSATSVMAEGVQSTLLSLNLLQLDVQTQKEIDHFISAIELNPPVVNLRGYALINRELLTATISTIAIYLIVLLQFKLSIVAQKCLQDSLQSAYN</sequence>
<evidence type="ECO:0000256" key="5">
    <source>
        <dbReference type="ARBA" id="ARBA00023136"/>
    </source>
</evidence>
<dbReference type="GO" id="GO:0043025">
    <property type="term" value="C:neuronal cell body"/>
    <property type="evidence" value="ECO:0007669"/>
    <property type="project" value="TreeGrafter"/>
</dbReference>
<keyword evidence="4 8" id="KW-1133">Transmembrane helix</keyword>
<organism evidence="9 10">
    <name type="scientific">Glossina fuscipes</name>
    <dbReference type="NCBI Taxonomy" id="7396"/>
    <lineage>
        <taxon>Eukaryota</taxon>
        <taxon>Metazoa</taxon>
        <taxon>Ecdysozoa</taxon>
        <taxon>Arthropoda</taxon>
        <taxon>Hexapoda</taxon>
        <taxon>Insecta</taxon>
        <taxon>Pterygota</taxon>
        <taxon>Neoptera</taxon>
        <taxon>Endopterygota</taxon>
        <taxon>Diptera</taxon>
        <taxon>Brachycera</taxon>
        <taxon>Muscomorpha</taxon>
        <taxon>Hippoboscoidea</taxon>
        <taxon>Glossinidae</taxon>
        <taxon>Glossina</taxon>
    </lineage>
</organism>
<dbReference type="KEGG" id="gfs:119640809"/>
<evidence type="ECO:0000256" key="1">
    <source>
        <dbReference type="ARBA" id="ARBA00004651"/>
    </source>
</evidence>
<evidence type="ECO:0000256" key="6">
    <source>
        <dbReference type="ARBA" id="ARBA00023170"/>
    </source>
</evidence>
<dbReference type="Pfam" id="PF08395">
    <property type="entry name" value="7tm_7"/>
    <property type="match status" value="1"/>
</dbReference>
<evidence type="ECO:0000256" key="4">
    <source>
        <dbReference type="ARBA" id="ARBA00022989"/>
    </source>
</evidence>
<keyword evidence="2 8" id="KW-1003">Cell membrane</keyword>
<dbReference type="GO" id="GO:0005886">
    <property type="term" value="C:plasma membrane"/>
    <property type="evidence" value="ECO:0007669"/>
    <property type="project" value="UniProtKB-SubCell"/>
</dbReference>
<keyword evidence="6 8" id="KW-0675">Receptor</keyword>
<comment type="function">
    <text evidence="8">Gustatory receptor which mediates acceptance or avoidance behavior, depending on its substrates.</text>
</comment>
<evidence type="ECO:0000313" key="9">
    <source>
        <dbReference type="Proteomes" id="UP000092443"/>
    </source>
</evidence>
<feature type="transmembrane region" description="Helical" evidence="8">
    <location>
        <begin position="140"/>
        <end position="164"/>
    </location>
</feature>
<keyword evidence="7 8" id="KW-0807">Transducer</keyword>
<comment type="subcellular location">
    <subcellularLocation>
        <location evidence="1 8">Cell membrane</location>
        <topology evidence="1 8">Multi-pass membrane protein</topology>
    </subcellularLocation>
</comment>
<dbReference type="GeneID" id="119640809"/>
<dbReference type="GO" id="GO:0007165">
    <property type="term" value="P:signal transduction"/>
    <property type="evidence" value="ECO:0007669"/>
    <property type="project" value="UniProtKB-KW"/>
</dbReference>
<keyword evidence="3 8" id="KW-0812">Transmembrane</keyword>
<accession>A0A9C6DWM4</accession>
<dbReference type="AlphaFoldDB" id="A0A9C6DWM4"/>
<dbReference type="PANTHER" id="PTHR21143">
    <property type="entry name" value="INVERTEBRATE GUSTATORY RECEPTOR"/>
    <property type="match status" value="1"/>
</dbReference>
<name>A0A9C6DWM4_9MUSC</name>
<evidence type="ECO:0000256" key="8">
    <source>
        <dbReference type="RuleBase" id="RU363108"/>
    </source>
</evidence>
<dbReference type="PANTHER" id="PTHR21143:SF129">
    <property type="entry name" value="GUSTATORY RECEPTOR"/>
    <property type="match status" value="1"/>
</dbReference>
<evidence type="ECO:0000256" key="3">
    <source>
        <dbReference type="ARBA" id="ARBA00022692"/>
    </source>
</evidence>
<protein>
    <recommendedName>
        <fullName evidence="8">Gustatory receptor</fullName>
    </recommendedName>
</protein>
<dbReference type="InterPro" id="IPR013604">
    <property type="entry name" value="7TM_chemorcpt"/>
</dbReference>
<feature type="transmembrane region" description="Helical" evidence="8">
    <location>
        <begin position="196"/>
        <end position="217"/>
    </location>
</feature>
<feature type="transmembrane region" description="Helical" evidence="8">
    <location>
        <begin position="332"/>
        <end position="350"/>
    </location>
</feature>
<dbReference type="GO" id="GO:0030425">
    <property type="term" value="C:dendrite"/>
    <property type="evidence" value="ECO:0007669"/>
    <property type="project" value="TreeGrafter"/>
</dbReference>
<keyword evidence="5 8" id="KW-0472">Membrane</keyword>
<feature type="transmembrane region" description="Helical" evidence="8">
    <location>
        <begin position="410"/>
        <end position="428"/>
    </location>
</feature>
<feature type="transmembrane region" description="Helical" evidence="8">
    <location>
        <begin position="223"/>
        <end position="247"/>
    </location>
</feature>
<evidence type="ECO:0000256" key="2">
    <source>
        <dbReference type="ARBA" id="ARBA00022475"/>
    </source>
</evidence>
<feature type="transmembrane region" description="Helical" evidence="8">
    <location>
        <begin position="301"/>
        <end position="320"/>
    </location>
</feature>
<dbReference type="GO" id="GO:0050909">
    <property type="term" value="P:sensory perception of taste"/>
    <property type="evidence" value="ECO:0007669"/>
    <property type="project" value="InterPro"/>
</dbReference>